<proteinExistence type="predicted"/>
<name>A0ACB1ATU3_MELEN</name>
<gene>
    <name evidence="1" type="ORF">MENTE1834_LOCUS43263</name>
</gene>
<dbReference type="EMBL" id="CAVMJV010000120">
    <property type="protein sequence ID" value="CAK5105551.1"/>
    <property type="molecule type" value="Genomic_DNA"/>
</dbReference>
<dbReference type="Proteomes" id="UP001497535">
    <property type="component" value="Unassembled WGS sequence"/>
</dbReference>
<protein>
    <submittedName>
        <fullName evidence="1">Uncharacterized protein</fullName>
    </submittedName>
</protein>
<accession>A0ACB1ATU3</accession>
<evidence type="ECO:0000313" key="1">
    <source>
        <dbReference type="EMBL" id="CAK5105551.1"/>
    </source>
</evidence>
<reference evidence="1" key="1">
    <citation type="submission" date="2023-11" db="EMBL/GenBank/DDBJ databases">
        <authorList>
            <person name="Poullet M."/>
        </authorList>
    </citation>
    <scope>NUCLEOTIDE SEQUENCE</scope>
    <source>
        <strain evidence="1">E1834</strain>
    </source>
</reference>
<organism evidence="1 2">
    <name type="scientific">Meloidogyne enterolobii</name>
    <name type="common">Root-knot nematode worm</name>
    <name type="synonym">Meloidogyne mayaguensis</name>
    <dbReference type="NCBI Taxonomy" id="390850"/>
    <lineage>
        <taxon>Eukaryota</taxon>
        <taxon>Metazoa</taxon>
        <taxon>Ecdysozoa</taxon>
        <taxon>Nematoda</taxon>
        <taxon>Chromadorea</taxon>
        <taxon>Rhabditida</taxon>
        <taxon>Tylenchina</taxon>
        <taxon>Tylenchomorpha</taxon>
        <taxon>Tylenchoidea</taxon>
        <taxon>Meloidogynidae</taxon>
        <taxon>Meloidogyninae</taxon>
        <taxon>Meloidogyne</taxon>
    </lineage>
</organism>
<evidence type="ECO:0000313" key="2">
    <source>
        <dbReference type="Proteomes" id="UP001497535"/>
    </source>
</evidence>
<sequence length="102" mass="12417">MFIFLGVIYLLITFIYKIVIYSKIDSKIKEFVTLIYTKFSFFCSIIYFLLLFIFTLIFFYLYLEDIITTCTEYRFVWAIFTLFMFVVILIGYFLHLRSACFV</sequence>
<comment type="caution">
    <text evidence="1">The sequence shown here is derived from an EMBL/GenBank/DDBJ whole genome shotgun (WGS) entry which is preliminary data.</text>
</comment>
<keyword evidence="2" id="KW-1185">Reference proteome</keyword>